<reference evidence="4 5" key="1">
    <citation type="submission" date="2022-01" db="EMBL/GenBank/DDBJ databases">
        <title>Novel bile acid biosynthetic pathways are enriched in the microbiome of centenarians.</title>
        <authorList>
            <person name="Sato Y."/>
            <person name="Atarashi K."/>
            <person name="Plichta R.D."/>
            <person name="Arai Y."/>
            <person name="Sasajima S."/>
            <person name="Kearney M.S."/>
            <person name="Suda W."/>
            <person name="Takeshita K."/>
            <person name="Sasaki T."/>
            <person name="Okamoto S."/>
            <person name="Skelly N.A."/>
            <person name="Okamura Y."/>
            <person name="Vlamakis H."/>
            <person name="Li Y."/>
            <person name="Tanoue T."/>
            <person name="Takei H."/>
            <person name="Nittono H."/>
            <person name="Narushima S."/>
            <person name="Irie J."/>
            <person name="Itoh H."/>
            <person name="Moriya K."/>
            <person name="Sugiura Y."/>
            <person name="Suematsu M."/>
            <person name="Moritoki N."/>
            <person name="Shibata S."/>
            <person name="Littman R.D."/>
            <person name="Fischbach A.M."/>
            <person name="Uwamino Y."/>
            <person name="Inoue T."/>
            <person name="Honda A."/>
            <person name="Hattori M."/>
            <person name="Murai T."/>
            <person name="Xavier J.R."/>
            <person name="Hirose N."/>
            <person name="Honda K."/>
        </authorList>
    </citation>
    <scope>NUCLEOTIDE SEQUENCE [LARGE SCALE GENOMIC DNA]</scope>
    <source>
        <strain evidence="4 5">CE91-St30</strain>
    </source>
</reference>
<evidence type="ECO:0000313" key="4">
    <source>
        <dbReference type="EMBL" id="BDE95625.1"/>
    </source>
</evidence>
<keyword evidence="5" id="KW-1185">Reference proteome</keyword>
<evidence type="ECO:0000256" key="2">
    <source>
        <dbReference type="ARBA" id="ARBA00022801"/>
    </source>
</evidence>
<feature type="domain" description="Thioesterase" evidence="3">
    <location>
        <begin position="38"/>
        <end position="113"/>
    </location>
</feature>
<dbReference type="PANTHER" id="PTHR43240:SF5">
    <property type="entry name" value="1,4-DIHYDROXY-2-NAPHTHOYL-COA THIOESTERASE 1"/>
    <property type="match status" value="1"/>
</dbReference>
<protein>
    <recommendedName>
        <fullName evidence="3">Thioesterase domain-containing protein</fullName>
    </recommendedName>
</protein>
<accession>A0ABM7WH84</accession>
<proteinExistence type="inferred from homology"/>
<keyword evidence="2" id="KW-0378">Hydrolase</keyword>
<dbReference type="InterPro" id="IPR029069">
    <property type="entry name" value="HotDog_dom_sf"/>
</dbReference>
<comment type="similarity">
    <text evidence="1">Belongs to the thioesterase PaaI family.</text>
</comment>
<dbReference type="RefSeq" id="WP_102378777.1">
    <property type="nucleotide sequence ID" value="NZ_AP025564.1"/>
</dbReference>
<evidence type="ECO:0000256" key="1">
    <source>
        <dbReference type="ARBA" id="ARBA00008324"/>
    </source>
</evidence>
<sequence length="146" mass="15479">MEAADPGFITTLGIEYAELSSARAVATMPIDPRVLQPYGFLHGGATIALLETAASAAAGKLADLDRERPFGIDVHVRHRKSGKSGTATGVAELDRVEGSKQFWKVAAYDDEGDILSEGVVVTKIVSLERLAEKDRERAAAKASGRA</sequence>
<gene>
    <name evidence="4" type="ORF">CE91St30_09580</name>
</gene>
<dbReference type="SUPFAM" id="SSF54637">
    <property type="entry name" value="Thioesterase/thiol ester dehydrase-isomerase"/>
    <property type="match status" value="1"/>
</dbReference>
<evidence type="ECO:0000313" key="5">
    <source>
        <dbReference type="Proteomes" id="UP001320544"/>
    </source>
</evidence>
<dbReference type="InterPro" id="IPR006683">
    <property type="entry name" value="Thioestr_dom"/>
</dbReference>
<name>A0ABM7WH84_9ACTN</name>
<dbReference type="Pfam" id="PF03061">
    <property type="entry name" value="4HBT"/>
    <property type="match status" value="1"/>
</dbReference>
<dbReference type="Gene3D" id="3.10.129.10">
    <property type="entry name" value="Hotdog Thioesterase"/>
    <property type="match status" value="1"/>
</dbReference>
<dbReference type="InterPro" id="IPR003736">
    <property type="entry name" value="PAAI_dom"/>
</dbReference>
<organism evidence="4 5">
    <name type="scientific">Raoultibacter timonensis</name>
    <dbReference type="NCBI Taxonomy" id="1907662"/>
    <lineage>
        <taxon>Bacteria</taxon>
        <taxon>Bacillati</taxon>
        <taxon>Actinomycetota</taxon>
        <taxon>Coriobacteriia</taxon>
        <taxon>Eggerthellales</taxon>
        <taxon>Eggerthellaceae</taxon>
        <taxon>Raoultibacter</taxon>
    </lineage>
</organism>
<dbReference type="PANTHER" id="PTHR43240">
    <property type="entry name" value="1,4-DIHYDROXY-2-NAPHTHOYL-COA THIOESTERASE 1"/>
    <property type="match status" value="1"/>
</dbReference>
<dbReference type="EMBL" id="AP025564">
    <property type="protein sequence ID" value="BDE95625.1"/>
    <property type="molecule type" value="Genomic_DNA"/>
</dbReference>
<evidence type="ECO:0000259" key="3">
    <source>
        <dbReference type="Pfam" id="PF03061"/>
    </source>
</evidence>
<dbReference type="CDD" id="cd03443">
    <property type="entry name" value="PaaI_thioesterase"/>
    <property type="match status" value="1"/>
</dbReference>
<dbReference type="NCBIfam" id="TIGR00369">
    <property type="entry name" value="unchar_dom_1"/>
    <property type="match status" value="1"/>
</dbReference>
<dbReference type="Proteomes" id="UP001320544">
    <property type="component" value="Chromosome"/>
</dbReference>